<evidence type="ECO:0000256" key="1">
    <source>
        <dbReference type="ARBA" id="ARBA00004123"/>
    </source>
</evidence>
<sequence>MSENIDPATAHAEHVKAAEGLDKFLKERPAPEELVERNILKDPKVAPALQQQAEELKKAQLENTLNHKLEHRPPVSELVNHHILQESDAVPNAQQQTGSGLHATVDEPLGAETRLQKNVLI</sequence>
<proteinExistence type="predicted"/>
<dbReference type="Proteomes" id="UP000193648">
    <property type="component" value="Unassembled WGS sequence"/>
</dbReference>
<comment type="subcellular location">
    <subcellularLocation>
        <location evidence="1">Nucleus</location>
    </subcellularLocation>
</comment>
<feature type="region of interest" description="Disordered" evidence="5">
    <location>
        <begin position="87"/>
        <end position="109"/>
    </location>
</feature>
<comment type="caution">
    <text evidence="6">The sequence shown here is derived from an EMBL/GenBank/DDBJ whole genome shotgun (WGS) entry which is preliminary data.</text>
</comment>
<name>A0A1Y2H1K0_9FUNG</name>
<dbReference type="GO" id="GO:0003713">
    <property type="term" value="F:transcription coactivator activity"/>
    <property type="evidence" value="ECO:0007669"/>
    <property type="project" value="TreeGrafter"/>
</dbReference>
<dbReference type="OrthoDB" id="197676at2759"/>
<dbReference type="Pfam" id="PF02755">
    <property type="entry name" value="RPEL"/>
    <property type="match status" value="2"/>
</dbReference>
<evidence type="ECO:0000313" key="7">
    <source>
        <dbReference type="Proteomes" id="UP000193648"/>
    </source>
</evidence>
<dbReference type="Gene3D" id="6.10.140.2040">
    <property type="match status" value="1"/>
</dbReference>
<dbReference type="PANTHER" id="PTHR22793">
    <property type="entry name" value="MYOCARDIN-RELATED TRANSCRIPTION FACTOR-RELATED"/>
    <property type="match status" value="1"/>
</dbReference>
<evidence type="ECO:0000256" key="3">
    <source>
        <dbReference type="ARBA" id="ARBA00023242"/>
    </source>
</evidence>
<protein>
    <recommendedName>
        <fullName evidence="8">RPEL repeat protein</fullName>
    </recommendedName>
</protein>
<organism evidence="6 7">
    <name type="scientific">Lobosporangium transversale</name>
    <dbReference type="NCBI Taxonomy" id="64571"/>
    <lineage>
        <taxon>Eukaryota</taxon>
        <taxon>Fungi</taxon>
        <taxon>Fungi incertae sedis</taxon>
        <taxon>Mucoromycota</taxon>
        <taxon>Mortierellomycotina</taxon>
        <taxon>Mortierellomycetes</taxon>
        <taxon>Mortierellales</taxon>
        <taxon>Mortierellaceae</taxon>
        <taxon>Lobosporangium</taxon>
    </lineage>
</organism>
<feature type="repeat" description="RPEL" evidence="4">
    <location>
        <begin position="63"/>
        <end position="88"/>
    </location>
</feature>
<dbReference type="PROSITE" id="PS51073">
    <property type="entry name" value="RPEL"/>
    <property type="match status" value="2"/>
</dbReference>
<dbReference type="AlphaFoldDB" id="A0A1Y2H1K0"/>
<evidence type="ECO:0000256" key="2">
    <source>
        <dbReference type="ARBA" id="ARBA00022737"/>
    </source>
</evidence>
<reference evidence="6 7" key="1">
    <citation type="submission" date="2016-07" db="EMBL/GenBank/DDBJ databases">
        <title>Pervasive Adenine N6-methylation of Active Genes in Fungi.</title>
        <authorList>
            <consortium name="DOE Joint Genome Institute"/>
            <person name="Mondo S.J."/>
            <person name="Dannebaum R.O."/>
            <person name="Kuo R.C."/>
            <person name="Labutti K."/>
            <person name="Haridas S."/>
            <person name="Kuo A."/>
            <person name="Salamov A."/>
            <person name="Ahrendt S.R."/>
            <person name="Lipzen A."/>
            <person name="Sullivan W."/>
            <person name="Andreopoulos W.B."/>
            <person name="Clum A."/>
            <person name="Lindquist E."/>
            <person name="Daum C."/>
            <person name="Ramamoorthy G.K."/>
            <person name="Gryganskyi A."/>
            <person name="Culley D."/>
            <person name="Magnuson J.K."/>
            <person name="James T.Y."/>
            <person name="O'Malley M.A."/>
            <person name="Stajich J.E."/>
            <person name="Spatafora J.W."/>
            <person name="Visel A."/>
            <person name="Grigoriev I.V."/>
        </authorList>
    </citation>
    <scope>NUCLEOTIDE SEQUENCE [LARGE SCALE GENOMIC DNA]</scope>
    <source>
        <strain evidence="6 7">NRRL 3116</strain>
    </source>
</reference>
<dbReference type="GO" id="GO:0005634">
    <property type="term" value="C:nucleus"/>
    <property type="evidence" value="ECO:0007669"/>
    <property type="project" value="UniProtKB-SubCell"/>
</dbReference>
<keyword evidence="2" id="KW-0677">Repeat</keyword>
<feature type="repeat" description="RPEL" evidence="4">
    <location>
        <begin position="19"/>
        <end position="44"/>
    </location>
</feature>
<dbReference type="GeneID" id="33564530"/>
<dbReference type="SMART" id="SM00707">
    <property type="entry name" value="RPEL"/>
    <property type="match status" value="2"/>
</dbReference>
<feature type="region of interest" description="Disordered" evidence="5">
    <location>
        <begin position="1"/>
        <end position="24"/>
    </location>
</feature>
<feature type="compositionally biased region" description="Basic and acidic residues" evidence="5">
    <location>
        <begin position="11"/>
        <end position="24"/>
    </location>
</feature>
<dbReference type="STRING" id="64571.A0A1Y2H1K0"/>
<dbReference type="InterPro" id="IPR004018">
    <property type="entry name" value="RPEL_repeat"/>
</dbReference>
<dbReference type="GO" id="GO:0045944">
    <property type="term" value="P:positive regulation of transcription by RNA polymerase II"/>
    <property type="evidence" value="ECO:0007669"/>
    <property type="project" value="TreeGrafter"/>
</dbReference>
<dbReference type="InterPro" id="IPR043451">
    <property type="entry name" value="Myocardin-like"/>
</dbReference>
<dbReference type="EMBL" id="MCFF01000002">
    <property type="protein sequence ID" value="ORZ28430.1"/>
    <property type="molecule type" value="Genomic_DNA"/>
</dbReference>
<accession>A0A1Y2H1K0</accession>
<keyword evidence="7" id="KW-1185">Reference proteome</keyword>
<dbReference type="InParanoid" id="A0A1Y2H1K0"/>
<dbReference type="PANTHER" id="PTHR22793:SF12">
    <property type="entry name" value="MYOCARDIN-RELATED TRANSCRIPTION FACTOR, ISOFORM H"/>
    <property type="match status" value="1"/>
</dbReference>
<gene>
    <name evidence="6" type="ORF">BCR41DRAFT_345274</name>
</gene>
<evidence type="ECO:0000313" key="6">
    <source>
        <dbReference type="EMBL" id="ORZ28430.1"/>
    </source>
</evidence>
<evidence type="ECO:0008006" key="8">
    <source>
        <dbReference type="Google" id="ProtNLM"/>
    </source>
</evidence>
<keyword evidence="3" id="KW-0539">Nucleus</keyword>
<evidence type="ECO:0000256" key="4">
    <source>
        <dbReference type="PROSITE-ProRule" id="PRU00401"/>
    </source>
</evidence>
<dbReference type="RefSeq" id="XP_021886115.1">
    <property type="nucleotide sequence ID" value="XM_022022686.1"/>
</dbReference>
<evidence type="ECO:0000256" key="5">
    <source>
        <dbReference type="SAM" id="MobiDB-lite"/>
    </source>
</evidence>